<comment type="similarity">
    <text evidence="3 12">Belongs to the glycosyl hydrolase 72 family.</text>
</comment>
<dbReference type="GO" id="GO:0098552">
    <property type="term" value="C:side of membrane"/>
    <property type="evidence" value="ECO:0007669"/>
    <property type="project" value="UniProtKB-KW"/>
</dbReference>
<dbReference type="EC" id="2.4.1.-" evidence="12"/>
<feature type="chain" id="PRO_5011833662" description="1,3-beta-glucanosyltransferase" evidence="12">
    <location>
        <begin position="26"/>
        <end position="479"/>
    </location>
</feature>
<dbReference type="OrthoDB" id="421038at2759"/>
<dbReference type="GO" id="GO:0031505">
    <property type="term" value="P:fungal-type cell wall organization"/>
    <property type="evidence" value="ECO:0007669"/>
    <property type="project" value="TreeGrafter"/>
</dbReference>
<dbReference type="PANTHER" id="PTHR31468">
    <property type="entry name" value="1,3-BETA-GLUCANOSYLTRANSFERASE GAS1"/>
    <property type="match status" value="1"/>
</dbReference>
<keyword evidence="11" id="KW-0961">Cell wall biogenesis/degradation</keyword>
<evidence type="ECO:0000256" key="10">
    <source>
        <dbReference type="ARBA" id="ARBA00023288"/>
    </source>
</evidence>
<dbReference type="SUPFAM" id="SSF51445">
    <property type="entry name" value="(Trans)glycosidases"/>
    <property type="match status" value="1"/>
</dbReference>
<evidence type="ECO:0000256" key="5">
    <source>
        <dbReference type="ARBA" id="ARBA00022679"/>
    </source>
</evidence>
<comment type="subcellular location">
    <subcellularLocation>
        <location evidence="1">Cell envelope</location>
    </subcellularLocation>
    <subcellularLocation>
        <location evidence="12">Cell membrane</location>
        <topology evidence="12">Lipid-anchor</topology>
        <topology evidence="12">GPI-anchor</topology>
    </subcellularLocation>
    <subcellularLocation>
        <location evidence="2">Membrane</location>
        <topology evidence="2">Lipid-anchor</topology>
        <topology evidence="2">GPI-anchor</topology>
    </subcellularLocation>
</comment>
<feature type="signal peptide" evidence="12">
    <location>
        <begin position="1"/>
        <end position="25"/>
    </location>
</feature>
<dbReference type="FunFam" id="3.20.20.80:FF:000032">
    <property type="entry name" value="1,3-beta-glucanosyltransferase"/>
    <property type="match status" value="1"/>
</dbReference>
<feature type="compositionally biased region" description="Low complexity" evidence="13">
    <location>
        <begin position="411"/>
        <end position="455"/>
    </location>
</feature>
<dbReference type="GO" id="GO:0005886">
    <property type="term" value="C:plasma membrane"/>
    <property type="evidence" value="ECO:0007669"/>
    <property type="project" value="UniProtKB-SubCell"/>
</dbReference>
<comment type="function">
    <text evidence="12">Splits internally a 1,3-beta-glucan molecule and transfers the newly generated reducing end (the donor) to the non-reducing end of another 1,3-beta-glucan molecule (the acceptor) forming a 1,3-beta linkage, resulting in the elongation of 1,3-beta-glucan chains in the cell wall.</text>
</comment>
<keyword evidence="15" id="KW-1185">Reference proteome</keyword>
<gene>
    <name evidence="14" type="ORF">KASA_0K01210G</name>
</gene>
<evidence type="ECO:0000256" key="7">
    <source>
        <dbReference type="ARBA" id="ARBA00023136"/>
    </source>
</evidence>
<evidence type="ECO:0000256" key="3">
    <source>
        <dbReference type="ARBA" id="ARBA00007528"/>
    </source>
</evidence>
<dbReference type="PANTHER" id="PTHR31468:SF5">
    <property type="entry name" value="1,3-BETA-GLUCANOSYLTRANSFERASE GAS5"/>
    <property type="match status" value="1"/>
</dbReference>
<organism evidence="14 15">
    <name type="scientific">Maudiozyma saulgeensis</name>
    <dbReference type="NCBI Taxonomy" id="1789683"/>
    <lineage>
        <taxon>Eukaryota</taxon>
        <taxon>Fungi</taxon>
        <taxon>Dikarya</taxon>
        <taxon>Ascomycota</taxon>
        <taxon>Saccharomycotina</taxon>
        <taxon>Saccharomycetes</taxon>
        <taxon>Saccharomycetales</taxon>
        <taxon>Saccharomycetaceae</taxon>
        <taxon>Maudiozyma</taxon>
    </lineage>
</organism>
<name>A0A1X7R779_9SACH</name>
<feature type="region of interest" description="Disordered" evidence="13">
    <location>
        <begin position="406"/>
        <end position="457"/>
    </location>
</feature>
<evidence type="ECO:0000256" key="8">
    <source>
        <dbReference type="ARBA" id="ARBA00023157"/>
    </source>
</evidence>
<evidence type="ECO:0000313" key="14">
    <source>
        <dbReference type="EMBL" id="SMN21464.1"/>
    </source>
</evidence>
<reference evidence="14 15" key="1">
    <citation type="submission" date="2017-04" db="EMBL/GenBank/DDBJ databases">
        <authorList>
            <person name="Afonso C.L."/>
            <person name="Miller P.J."/>
            <person name="Scott M.A."/>
            <person name="Spackman E."/>
            <person name="Goraichik I."/>
            <person name="Dimitrov K.M."/>
            <person name="Suarez D.L."/>
            <person name="Swayne D.E."/>
        </authorList>
    </citation>
    <scope>NUCLEOTIDE SEQUENCE [LARGE SCALE GENOMIC DNA]</scope>
</reference>
<evidence type="ECO:0000256" key="2">
    <source>
        <dbReference type="ARBA" id="ARBA00004589"/>
    </source>
</evidence>
<evidence type="ECO:0000256" key="1">
    <source>
        <dbReference type="ARBA" id="ARBA00004196"/>
    </source>
</evidence>
<protein>
    <recommendedName>
        <fullName evidence="12">1,3-beta-glucanosyltransferase</fullName>
        <ecNumber evidence="12">2.4.1.-</ecNumber>
    </recommendedName>
</protein>
<keyword evidence="8" id="KW-1015">Disulfide bond</keyword>
<sequence>MRLSNIIQSVFSVTTLLSIPTAVTAADSNSTSNSTTPAITIDGNAFYNSDTNERFYIRGVDYQPGGSSNLTDPLADVDVCGRDVPVFKDLGINTVRVYTVDNSLDHSECMKLLSDAGIYLILDVNTPKSAISRLNPSCSYNADYLQNVFATIDAFAEYDNVLGFFAGNEVINSDNTTSTATYVKAVVRDMKKYIKARNYRTIPVGYSAADIVANRQLSAEYFNCGDDADARIDMFGVNDYSWCGQSSFGVSGYATKMQLYKNYSIPIFLSEFGCNKVVSNRPFTEIESIYSTQMSSVFSGGLVYEYSNETNNYGLVKIDSDGTNVTKLPDYENLKSEYAKVTNPTGDGGAYNGNDYSTCPDYEEGTWEANNTLPDMPTAASAYFKSGAGEPMGTFISTQNSCYDDDDDDIASLSSSSSVESTSSSSVESTSTSSTTTMSSSTLASSTSSSRSSSSKGVAGTLEVPTIFQLLSQGLGYLL</sequence>
<dbReference type="STRING" id="1789683.A0A1X7R779"/>
<evidence type="ECO:0000256" key="12">
    <source>
        <dbReference type="RuleBase" id="RU361209"/>
    </source>
</evidence>
<evidence type="ECO:0000256" key="13">
    <source>
        <dbReference type="SAM" id="MobiDB-lite"/>
    </source>
</evidence>
<evidence type="ECO:0000256" key="11">
    <source>
        <dbReference type="ARBA" id="ARBA00023316"/>
    </source>
</evidence>
<evidence type="ECO:0000256" key="6">
    <source>
        <dbReference type="ARBA" id="ARBA00022729"/>
    </source>
</evidence>
<dbReference type="Gene3D" id="3.20.20.80">
    <property type="entry name" value="Glycosidases"/>
    <property type="match status" value="1"/>
</dbReference>
<keyword evidence="6 12" id="KW-0732">Signal</keyword>
<dbReference type="GO" id="GO:0009277">
    <property type="term" value="C:fungal-type cell wall"/>
    <property type="evidence" value="ECO:0007669"/>
    <property type="project" value="UniProtKB-ARBA"/>
</dbReference>
<accession>A0A1X7R779</accession>
<dbReference type="InterPro" id="IPR017853">
    <property type="entry name" value="GH"/>
</dbReference>
<evidence type="ECO:0000256" key="4">
    <source>
        <dbReference type="ARBA" id="ARBA00022622"/>
    </source>
</evidence>
<dbReference type="InterPro" id="IPR004886">
    <property type="entry name" value="Glucanosyltransferase"/>
</dbReference>
<dbReference type="Pfam" id="PF03198">
    <property type="entry name" value="Glyco_hydro_72"/>
    <property type="match status" value="1"/>
</dbReference>
<keyword evidence="7 12" id="KW-0472">Membrane</keyword>
<proteinExistence type="inferred from homology"/>
<evidence type="ECO:0000313" key="15">
    <source>
        <dbReference type="Proteomes" id="UP000196158"/>
    </source>
</evidence>
<keyword evidence="9" id="KW-0325">Glycoprotein</keyword>
<keyword evidence="10 12" id="KW-0449">Lipoprotein</keyword>
<dbReference type="AlphaFoldDB" id="A0A1X7R779"/>
<dbReference type="GO" id="GO:0071970">
    <property type="term" value="P:fungal-type cell wall (1-&gt;3)-beta-D-glucan biosynthetic process"/>
    <property type="evidence" value="ECO:0007669"/>
    <property type="project" value="TreeGrafter"/>
</dbReference>
<dbReference type="GO" id="GO:0042124">
    <property type="term" value="F:1,3-beta-glucanosyltransferase activity"/>
    <property type="evidence" value="ECO:0007669"/>
    <property type="project" value="TreeGrafter"/>
</dbReference>
<evidence type="ECO:0000256" key="9">
    <source>
        <dbReference type="ARBA" id="ARBA00023180"/>
    </source>
</evidence>
<dbReference type="EMBL" id="FXLY01000008">
    <property type="protein sequence ID" value="SMN21464.1"/>
    <property type="molecule type" value="Genomic_DNA"/>
</dbReference>
<dbReference type="Proteomes" id="UP000196158">
    <property type="component" value="Unassembled WGS sequence"/>
</dbReference>
<keyword evidence="5 12" id="KW-0808">Transferase</keyword>
<keyword evidence="4 12" id="KW-0336">GPI-anchor</keyword>